<dbReference type="GO" id="GO:0032259">
    <property type="term" value="P:methylation"/>
    <property type="evidence" value="ECO:0007669"/>
    <property type="project" value="UniProtKB-KW"/>
</dbReference>
<dbReference type="InterPro" id="IPR029063">
    <property type="entry name" value="SAM-dependent_MTases_sf"/>
</dbReference>
<feature type="domain" description="Methyltransferase type 11" evidence="1">
    <location>
        <begin position="81"/>
        <end position="129"/>
    </location>
</feature>
<dbReference type="Proteomes" id="UP001230156">
    <property type="component" value="Unassembled WGS sequence"/>
</dbReference>
<keyword evidence="2" id="KW-0808">Transferase</keyword>
<dbReference type="Pfam" id="PF08241">
    <property type="entry name" value="Methyltransf_11"/>
    <property type="match status" value="1"/>
</dbReference>
<evidence type="ECO:0000259" key="1">
    <source>
        <dbReference type="Pfam" id="PF08241"/>
    </source>
</evidence>
<gene>
    <name evidence="2" type="ORF">Q8A70_19295</name>
</gene>
<keyword evidence="2" id="KW-0489">Methyltransferase</keyword>
<evidence type="ECO:0000313" key="3">
    <source>
        <dbReference type="Proteomes" id="UP001230156"/>
    </source>
</evidence>
<dbReference type="GO" id="GO:0008168">
    <property type="term" value="F:methyltransferase activity"/>
    <property type="evidence" value="ECO:0007669"/>
    <property type="project" value="UniProtKB-KW"/>
</dbReference>
<protein>
    <submittedName>
        <fullName evidence="2">Methyltransferase domain-containing protein</fullName>
    </submittedName>
</protein>
<proteinExistence type="predicted"/>
<dbReference type="InterPro" id="IPR013216">
    <property type="entry name" value="Methyltransf_11"/>
</dbReference>
<dbReference type="Gene3D" id="3.40.50.150">
    <property type="entry name" value="Vaccinia Virus protein VP39"/>
    <property type="match status" value="1"/>
</dbReference>
<comment type="caution">
    <text evidence="2">The sequence shown here is derived from an EMBL/GenBank/DDBJ whole genome shotgun (WGS) entry which is preliminary data.</text>
</comment>
<dbReference type="SUPFAM" id="SSF53335">
    <property type="entry name" value="S-adenosyl-L-methionine-dependent methyltransferases"/>
    <property type="match status" value="1"/>
</dbReference>
<accession>A0ABU0YQ39</accession>
<dbReference type="EMBL" id="JAUYVI010000006">
    <property type="protein sequence ID" value="MDQ7249843.1"/>
    <property type="molecule type" value="Genomic_DNA"/>
</dbReference>
<reference evidence="3" key="1">
    <citation type="submission" date="2023-08" db="EMBL/GenBank/DDBJ databases">
        <title>Rhodospirillaceae gen. nov., a novel taxon isolated from the Yangtze River Yuezi River estuary sludge.</title>
        <authorList>
            <person name="Ruan L."/>
        </authorList>
    </citation>
    <scope>NUCLEOTIDE SEQUENCE [LARGE SCALE GENOMIC DNA]</scope>
    <source>
        <strain evidence="3">R-7</strain>
    </source>
</reference>
<name>A0ABU0YQ39_9PROT</name>
<sequence>MWQDVVDLHDFYQTPLGGVTRRLLMARIRALWPDIHGQSLLGIGFATPYLTPFANEAERVLALMPAGQGVIHWPVGQRNLVTFADETELPFQDFSIDRVLMVHALESSEHPGDMLREAWRVLSGGGRLMVVVPSRRSVWSLTERTPFGFGQSYSAGQLSRLLRSVSFTPLQTARALHFLPLRPRAWLSGAPGWERFANNWFPGLAGAVIIEATKQLYGAKPIKASRRAKPVLVAMPNVATGRILPFHRSRAHDL</sequence>
<evidence type="ECO:0000313" key="2">
    <source>
        <dbReference type="EMBL" id="MDQ7249843.1"/>
    </source>
</evidence>
<organism evidence="2 3">
    <name type="scientific">Dongia sedimenti</name>
    <dbReference type="NCBI Taxonomy" id="3064282"/>
    <lineage>
        <taxon>Bacteria</taxon>
        <taxon>Pseudomonadati</taxon>
        <taxon>Pseudomonadota</taxon>
        <taxon>Alphaproteobacteria</taxon>
        <taxon>Rhodospirillales</taxon>
        <taxon>Dongiaceae</taxon>
        <taxon>Dongia</taxon>
    </lineage>
</organism>
<dbReference type="RefSeq" id="WP_379958308.1">
    <property type="nucleotide sequence ID" value="NZ_JAUYVI010000006.1"/>
</dbReference>
<keyword evidence="3" id="KW-1185">Reference proteome</keyword>